<feature type="transmembrane region" description="Helical" evidence="6">
    <location>
        <begin position="184"/>
        <end position="204"/>
    </location>
</feature>
<keyword evidence="2 6" id="KW-0812">Transmembrane</keyword>
<dbReference type="EMBL" id="JAGTXO010000005">
    <property type="protein sequence ID" value="KAG8468165.1"/>
    <property type="molecule type" value="Genomic_DNA"/>
</dbReference>
<dbReference type="InterPro" id="IPR001902">
    <property type="entry name" value="SLC26A/SulP_fam"/>
</dbReference>
<feature type="transmembrane region" description="Helical" evidence="6">
    <location>
        <begin position="381"/>
        <end position="400"/>
    </location>
</feature>
<keyword evidence="9" id="KW-1185">Reference proteome</keyword>
<organism evidence="8 9">
    <name type="scientific">Diacronema lutheri</name>
    <name type="common">Unicellular marine alga</name>
    <name type="synonym">Monochrysis lutheri</name>
    <dbReference type="NCBI Taxonomy" id="2081491"/>
    <lineage>
        <taxon>Eukaryota</taxon>
        <taxon>Haptista</taxon>
        <taxon>Haptophyta</taxon>
        <taxon>Pavlovophyceae</taxon>
        <taxon>Pavlovales</taxon>
        <taxon>Pavlovaceae</taxon>
        <taxon>Diacronema</taxon>
    </lineage>
</organism>
<dbReference type="Proteomes" id="UP000751190">
    <property type="component" value="Unassembled WGS sequence"/>
</dbReference>
<evidence type="ECO:0000256" key="4">
    <source>
        <dbReference type="ARBA" id="ARBA00023136"/>
    </source>
</evidence>
<evidence type="ECO:0000256" key="5">
    <source>
        <dbReference type="SAM" id="MobiDB-lite"/>
    </source>
</evidence>
<comment type="caution">
    <text evidence="8">The sequence shown here is derived from an EMBL/GenBank/DDBJ whole genome shotgun (WGS) entry which is preliminary data.</text>
</comment>
<dbReference type="AlphaFoldDB" id="A0A8J5XUG5"/>
<dbReference type="PANTHER" id="PTHR11814">
    <property type="entry name" value="SULFATE TRANSPORTER"/>
    <property type="match status" value="1"/>
</dbReference>
<dbReference type="PROSITE" id="PS50801">
    <property type="entry name" value="STAS"/>
    <property type="match status" value="1"/>
</dbReference>
<evidence type="ECO:0000313" key="8">
    <source>
        <dbReference type="EMBL" id="KAG8468165.1"/>
    </source>
</evidence>
<dbReference type="OMA" id="LEYGMIA"/>
<feature type="transmembrane region" description="Helical" evidence="6">
    <location>
        <begin position="420"/>
        <end position="439"/>
    </location>
</feature>
<dbReference type="Pfam" id="PF00916">
    <property type="entry name" value="Sulfate_transp"/>
    <property type="match status" value="1"/>
</dbReference>
<gene>
    <name evidence="8" type="ORF">KFE25_007217</name>
</gene>
<dbReference type="InterPro" id="IPR036513">
    <property type="entry name" value="STAS_dom_sf"/>
</dbReference>
<feature type="transmembrane region" description="Helical" evidence="6">
    <location>
        <begin position="295"/>
        <end position="313"/>
    </location>
</feature>
<comment type="subcellular location">
    <subcellularLocation>
        <location evidence="1">Membrane</location>
        <topology evidence="1">Multi-pass membrane protein</topology>
    </subcellularLocation>
</comment>
<feature type="domain" description="STAS" evidence="7">
    <location>
        <begin position="530"/>
        <end position="650"/>
    </location>
</feature>
<evidence type="ECO:0000313" key="9">
    <source>
        <dbReference type="Proteomes" id="UP000751190"/>
    </source>
</evidence>
<dbReference type="GO" id="GO:0016020">
    <property type="term" value="C:membrane"/>
    <property type="evidence" value="ECO:0007669"/>
    <property type="project" value="UniProtKB-SubCell"/>
</dbReference>
<dbReference type="InterPro" id="IPR011547">
    <property type="entry name" value="SLC26A/SulP_dom"/>
</dbReference>
<evidence type="ECO:0000259" key="7">
    <source>
        <dbReference type="PROSITE" id="PS50801"/>
    </source>
</evidence>
<feature type="transmembrane region" description="Helical" evidence="6">
    <location>
        <begin position="264"/>
        <end position="283"/>
    </location>
</feature>
<dbReference type="NCBIfam" id="TIGR00815">
    <property type="entry name" value="sulP"/>
    <property type="match status" value="1"/>
</dbReference>
<protein>
    <recommendedName>
        <fullName evidence="7">STAS domain-containing protein</fullName>
    </recommendedName>
</protein>
<feature type="transmembrane region" description="Helical" evidence="6">
    <location>
        <begin position="474"/>
        <end position="506"/>
    </location>
</feature>
<reference evidence="8" key="1">
    <citation type="submission" date="2021-05" db="EMBL/GenBank/DDBJ databases">
        <title>The genome of the haptophyte Pavlova lutheri (Diacronema luteri, Pavlovales) - a model for lipid biosynthesis in eukaryotic algae.</title>
        <authorList>
            <person name="Hulatt C.J."/>
            <person name="Posewitz M.C."/>
        </authorList>
    </citation>
    <scope>NUCLEOTIDE SEQUENCE</scope>
    <source>
        <strain evidence="8">NIVA-4/92</strain>
    </source>
</reference>
<evidence type="ECO:0000256" key="2">
    <source>
        <dbReference type="ARBA" id="ARBA00022692"/>
    </source>
</evidence>
<dbReference type="SUPFAM" id="SSF52091">
    <property type="entry name" value="SpoIIaa-like"/>
    <property type="match status" value="1"/>
</dbReference>
<proteinExistence type="predicted"/>
<evidence type="ECO:0000256" key="3">
    <source>
        <dbReference type="ARBA" id="ARBA00022989"/>
    </source>
</evidence>
<dbReference type="InterPro" id="IPR002645">
    <property type="entry name" value="STAS_dom"/>
</dbReference>
<evidence type="ECO:0000256" key="1">
    <source>
        <dbReference type="ARBA" id="ARBA00004141"/>
    </source>
</evidence>
<evidence type="ECO:0000256" key="6">
    <source>
        <dbReference type="SAM" id="Phobius"/>
    </source>
</evidence>
<dbReference type="Pfam" id="PF01740">
    <property type="entry name" value="STAS"/>
    <property type="match status" value="1"/>
</dbReference>
<dbReference type="OrthoDB" id="288203at2759"/>
<accession>A0A8J5XUG5</accession>
<sequence>MPAPGAEGGPRTFVEFREFPPHGGVPPGQCSSARAQEPSPAHLECTEKWVDRVHGPGRQISRQKSTGGGPIVVESPHEAAVRVLTPPCWAWLSRYSRADLRGDVLAGLTVSVVLVPQAVAYALLADLPPVNGLYTSLVPLLVYAATGTSRHMSVGPFALMSIITRVLAHDVIGLDAPVERRVDTAAAIAIAAGTVQLAMGALGLGLGAAFLSDTSVAGFTTASALIIAGSQLQHLLGVPMPSGNLARKLGAAARVVLAGEANGYAAAVTLASLGFMLGIRTLGRRCCPRVPLFEQLLAVVVFTAGALALGLPVPRVGDDGEVPSGLPAPRVPSLGANTLEQNLALLQAGLTAGLTSFLLSTSIARTFALIHGYAIDANGELLALGLSNVAGGFFGAYPLSGSLSRSALCSSVGGRTPLHGAVQAAVVGGVLLGCTALFAPLPYGVLAAIIFVALSSLLDFALPALLWQTSRSDFWLWAIAFGGTVLFGVQPGLALSVGSSLCLLVARQSRPACEVLGRLPGTELFRDVRRYPAALCTPGLLVFRFHAPLHFANAEFFCAQLRELLRRRASRACATRALVLDCSAMTEIDFSANSALRGLLEELRAQNVALLLAATGQALTDRLRAFGTLGGPLLSDEQLYTSVGAAVLVAAGRPAAEADGASPTATHGRDALCARTLEEARDGGRRASGGDDSPARHADAVGAQACAECDGAAEPFTSAERPPRDPGALLRSASAVMLGMTERLTMLTPGVAASVEQRRGGLSLVPTLEPSDDGARSAFARVLSRDDELSQSSGDELASEHDLRFSR</sequence>
<feature type="transmembrane region" description="Helical" evidence="6">
    <location>
        <begin position="216"/>
        <end position="236"/>
    </location>
</feature>
<keyword evidence="4 6" id="KW-0472">Membrane</keyword>
<dbReference type="CDD" id="cd07042">
    <property type="entry name" value="STAS_SulP_like_sulfate_transporter"/>
    <property type="match status" value="1"/>
</dbReference>
<dbReference type="GO" id="GO:0055085">
    <property type="term" value="P:transmembrane transport"/>
    <property type="evidence" value="ECO:0007669"/>
    <property type="project" value="InterPro"/>
</dbReference>
<dbReference type="Gene3D" id="3.30.750.24">
    <property type="entry name" value="STAS domain"/>
    <property type="match status" value="1"/>
</dbReference>
<feature type="transmembrane region" description="Helical" evidence="6">
    <location>
        <begin position="446"/>
        <end position="468"/>
    </location>
</feature>
<feature type="compositionally biased region" description="Basic and acidic residues" evidence="5">
    <location>
        <begin position="798"/>
        <end position="807"/>
    </location>
</feature>
<name>A0A8J5XUG5_DIALT</name>
<keyword evidence="3 6" id="KW-1133">Transmembrane helix</keyword>
<feature type="region of interest" description="Disordered" evidence="5">
    <location>
        <begin position="680"/>
        <end position="699"/>
    </location>
</feature>
<feature type="region of interest" description="Disordered" evidence="5">
    <location>
        <begin position="785"/>
        <end position="807"/>
    </location>
</feature>